<dbReference type="Gene3D" id="1.25.40.340">
    <property type="match status" value="1"/>
</dbReference>
<dbReference type="InterPro" id="IPR004007">
    <property type="entry name" value="DhaL_dom"/>
</dbReference>
<dbReference type="InterPro" id="IPR050270">
    <property type="entry name" value="DegV_domain_contain"/>
</dbReference>
<dbReference type="SMART" id="SM01120">
    <property type="entry name" value="Dak2"/>
    <property type="match status" value="1"/>
</dbReference>
<dbReference type="InterPro" id="IPR033470">
    <property type="entry name" value="FakA-like_C"/>
</dbReference>
<dbReference type="Proteomes" id="UP000592181">
    <property type="component" value="Unassembled WGS sequence"/>
</dbReference>
<dbReference type="PANTHER" id="PTHR33434">
    <property type="entry name" value="DEGV DOMAIN-CONTAINING PROTEIN DR_1986-RELATED"/>
    <property type="match status" value="1"/>
</dbReference>
<dbReference type="InterPro" id="IPR048394">
    <property type="entry name" value="FakA-like_M"/>
</dbReference>
<keyword evidence="3" id="KW-1185">Reference proteome</keyword>
<evidence type="ECO:0000259" key="1">
    <source>
        <dbReference type="PROSITE" id="PS51480"/>
    </source>
</evidence>
<comment type="caution">
    <text evidence="2">The sequence shown here is derived from an EMBL/GenBank/DDBJ whole genome shotgun (WGS) entry which is preliminary data.</text>
</comment>
<dbReference type="GO" id="GO:0006071">
    <property type="term" value="P:glycerol metabolic process"/>
    <property type="evidence" value="ECO:0007669"/>
    <property type="project" value="InterPro"/>
</dbReference>
<dbReference type="InterPro" id="IPR019986">
    <property type="entry name" value="YloV-like"/>
</dbReference>
<evidence type="ECO:0000313" key="3">
    <source>
        <dbReference type="Proteomes" id="UP000592181"/>
    </source>
</evidence>
<sequence length="557" mass="57055">MLADLDTAALRRWAVVARAALAARRAEIDALNVYPVPDGDTGTNLYLTLDQALDAVRTDHEQRGVLGVDDLGEDLTAMSRAILLTARGNSGVILSQIVRGTTEVLVEPDGRAAPALVAAALTRAAQRARESVVRPQEGTILTVADEAAAAAERAADDGAELAGVTRAAVEGARDALARTPEQLDVLAAAGVVDAGGAGYLLFLEALDRVVRESNPVDGFLVDEFTLNPSMERRAEWSRPVVDRPPSSGATQAAPAPTHPAFEVMYRLDGVGDEAVATLRERLDGIGDSVVVSVAGDTCRVHVHTDDIGAAIDAGLDHARPHDLAVTALEDTRHRTPAVGLSVVACAAGPGIAALLEQAGATTVASGPRHRASAGELLEAVRATGTAEVILLPNDRDTRLAADAAAHAAGQEGQEVHVVASGTAVQGIAALAVFEPGTSASRNVVAMTRAAAATRHGAVTIAAKAGLTSGGACEVGDVLGIVGGDIAIVGDDFDTVATEVLQAVTGGTAELVTLVVGDEAPDGVADRLQERLRGEHRGVEIEVVDGGQPHYPLLLGAE</sequence>
<dbReference type="RefSeq" id="WP_343036868.1">
    <property type="nucleotide sequence ID" value="NZ_JACBZX010000001.1"/>
</dbReference>
<protein>
    <recommendedName>
        <fullName evidence="1">DhaL domain-containing protein</fullName>
    </recommendedName>
</protein>
<dbReference type="InterPro" id="IPR036117">
    <property type="entry name" value="DhaL_dom_sf"/>
</dbReference>
<dbReference type="AlphaFoldDB" id="A0A852XAM8"/>
<dbReference type="SMART" id="SM01121">
    <property type="entry name" value="Dak1_2"/>
    <property type="match status" value="1"/>
</dbReference>
<dbReference type="EMBL" id="JACBZX010000001">
    <property type="protein sequence ID" value="NYG35545.1"/>
    <property type="molecule type" value="Genomic_DNA"/>
</dbReference>
<dbReference type="GO" id="GO:0004371">
    <property type="term" value="F:glycerone kinase activity"/>
    <property type="evidence" value="ECO:0007669"/>
    <property type="project" value="InterPro"/>
</dbReference>
<dbReference type="NCBIfam" id="TIGR03599">
    <property type="entry name" value="YloV"/>
    <property type="match status" value="1"/>
</dbReference>
<dbReference type="Pfam" id="PF02734">
    <property type="entry name" value="Dak2"/>
    <property type="match status" value="1"/>
</dbReference>
<dbReference type="SUPFAM" id="SSF101473">
    <property type="entry name" value="DhaL-like"/>
    <property type="match status" value="1"/>
</dbReference>
<evidence type="ECO:0000313" key="2">
    <source>
        <dbReference type="EMBL" id="NYG35545.1"/>
    </source>
</evidence>
<gene>
    <name evidence="2" type="ORF">BJY28_000014</name>
</gene>
<reference evidence="2 3" key="1">
    <citation type="submission" date="2020-07" db="EMBL/GenBank/DDBJ databases">
        <title>Sequencing the genomes of 1000 actinobacteria strains.</title>
        <authorList>
            <person name="Klenk H.-P."/>
        </authorList>
    </citation>
    <scope>NUCLEOTIDE SEQUENCE [LARGE SCALE GENOMIC DNA]</scope>
    <source>
        <strain evidence="2 3">DSM 24723</strain>
    </source>
</reference>
<dbReference type="PROSITE" id="PS51480">
    <property type="entry name" value="DHAL"/>
    <property type="match status" value="1"/>
</dbReference>
<organism evidence="2 3">
    <name type="scientific">Janibacter alkaliphilus</name>
    <dbReference type="NCBI Taxonomy" id="1069963"/>
    <lineage>
        <taxon>Bacteria</taxon>
        <taxon>Bacillati</taxon>
        <taxon>Actinomycetota</taxon>
        <taxon>Actinomycetes</taxon>
        <taxon>Micrococcales</taxon>
        <taxon>Intrasporangiaceae</taxon>
        <taxon>Janibacter</taxon>
    </lineage>
</organism>
<proteinExistence type="predicted"/>
<accession>A0A852XAM8</accession>
<dbReference type="Pfam" id="PF13684">
    <property type="entry name" value="FakA-like_C"/>
    <property type="match status" value="1"/>
</dbReference>
<name>A0A852XAM8_9MICO</name>
<feature type="domain" description="DhaL" evidence="1">
    <location>
        <begin position="8"/>
        <end position="208"/>
    </location>
</feature>
<dbReference type="PANTHER" id="PTHR33434:SF4">
    <property type="entry name" value="PHOSPHATASE PROTEIN"/>
    <property type="match status" value="1"/>
</dbReference>
<dbReference type="Pfam" id="PF21645">
    <property type="entry name" value="FakA-like_M"/>
    <property type="match status" value="1"/>
</dbReference>